<protein>
    <submittedName>
        <fullName evidence="1">Uncharacterized protein</fullName>
    </submittedName>
</protein>
<reference evidence="1 2" key="1">
    <citation type="submission" date="2018-09" db="EMBL/GenBank/DDBJ databases">
        <title>YIM PH21274 draft genome.</title>
        <authorList>
            <person name="Miao C."/>
        </authorList>
    </citation>
    <scope>NUCLEOTIDE SEQUENCE [LARGE SCALE GENOMIC DNA]</scope>
    <source>
        <strain evidence="1 2">YIM PH 21724</strain>
    </source>
</reference>
<dbReference type="AlphaFoldDB" id="A0A3A4KMV3"/>
<keyword evidence="2" id="KW-1185">Reference proteome</keyword>
<evidence type="ECO:0000313" key="1">
    <source>
        <dbReference type="EMBL" id="RJO70876.1"/>
    </source>
</evidence>
<name>A0A3A4KMV3_9NOCA</name>
<dbReference type="Proteomes" id="UP000266677">
    <property type="component" value="Unassembled WGS sequence"/>
</dbReference>
<evidence type="ECO:0000313" key="2">
    <source>
        <dbReference type="Proteomes" id="UP000266677"/>
    </source>
</evidence>
<organism evidence="1 2">
    <name type="scientific">Nocardia panacis</name>
    <dbReference type="NCBI Taxonomy" id="2340916"/>
    <lineage>
        <taxon>Bacteria</taxon>
        <taxon>Bacillati</taxon>
        <taxon>Actinomycetota</taxon>
        <taxon>Actinomycetes</taxon>
        <taxon>Mycobacteriales</taxon>
        <taxon>Nocardiaceae</taxon>
        <taxon>Nocardia</taxon>
    </lineage>
</organism>
<gene>
    <name evidence="1" type="ORF">D5S18_27215</name>
</gene>
<dbReference type="SUPFAM" id="SSF56973">
    <property type="entry name" value="Aerolisin/ETX pore-forming domain"/>
    <property type="match status" value="1"/>
</dbReference>
<dbReference type="RefSeq" id="WP_120043933.1">
    <property type="nucleotide sequence ID" value="NZ_QZFU01000036.1"/>
</dbReference>
<dbReference type="EMBL" id="QZFU01000036">
    <property type="protein sequence ID" value="RJO70876.1"/>
    <property type="molecule type" value="Genomic_DNA"/>
</dbReference>
<comment type="caution">
    <text evidence="1">The sequence shown here is derived from an EMBL/GenBank/DDBJ whole genome shotgun (WGS) entry which is preliminary data.</text>
</comment>
<dbReference type="OrthoDB" id="7346458at2"/>
<sequence length="202" mass="22302">MSDPTPIPEPREPVPSDRKVKIFQAMPPANKDTFLNSAIINLADPNPIAAVLYAPDLEQLVCLDNTESPSDSSWSESVTTGFSLSTSVTFDFSTQFEIDAVVAKANVTFGFSFTLTAEYNKSVTKSITCEVPAGQRAFVYRGYLYNRLLKHNTAARTYEWVSQPGWLYTNIIRTSSVPLIGQTTIVTRRSDVATRQPVAHTS</sequence>
<accession>A0A3A4KMV3</accession>
<proteinExistence type="predicted"/>